<accession>A0ABT0UPG5</accession>
<protein>
    <recommendedName>
        <fullName evidence="3">Secreted protein</fullName>
    </recommendedName>
</protein>
<comment type="caution">
    <text evidence="1">The sequence shown here is derived from an EMBL/GenBank/DDBJ whole genome shotgun (WGS) entry which is preliminary data.</text>
</comment>
<proteinExistence type="predicted"/>
<dbReference type="Proteomes" id="UP001431429">
    <property type="component" value="Unassembled WGS sequence"/>
</dbReference>
<keyword evidence="2" id="KW-1185">Reference proteome</keyword>
<name>A0ABT0UPG5_9ACTN</name>
<organism evidence="1 2">
    <name type="scientific">Streptomyces albipurpureus</name>
    <dbReference type="NCBI Taxonomy" id="2897419"/>
    <lineage>
        <taxon>Bacteria</taxon>
        <taxon>Bacillati</taxon>
        <taxon>Actinomycetota</taxon>
        <taxon>Actinomycetes</taxon>
        <taxon>Kitasatosporales</taxon>
        <taxon>Streptomycetaceae</taxon>
        <taxon>Streptomyces</taxon>
    </lineage>
</organism>
<evidence type="ECO:0000313" key="2">
    <source>
        <dbReference type="Proteomes" id="UP001431429"/>
    </source>
</evidence>
<evidence type="ECO:0000313" key="1">
    <source>
        <dbReference type="EMBL" id="MCM2390517.1"/>
    </source>
</evidence>
<dbReference type="EMBL" id="JAMQAW010000025">
    <property type="protein sequence ID" value="MCM2390517.1"/>
    <property type="molecule type" value="Genomic_DNA"/>
</dbReference>
<evidence type="ECO:0008006" key="3">
    <source>
        <dbReference type="Google" id="ProtNLM"/>
    </source>
</evidence>
<reference evidence="1" key="1">
    <citation type="submission" date="2022-06" db="EMBL/GenBank/DDBJ databases">
        <title>Genome public.</title>
        <authorList>
            <person name="Sun Q."/>
        </authorList>
    </citation>
    <scope>NUCLEOTIDE SEQUENCE</scope>
    <source>
        <strain evidence="1">CWNU-1</strain>
    </source>
</reference>
<dbReference type="RefSeq" id="WP_250920859.1">
    <property type="nucleotide sequence ID" value="NZ_JAMQAW010000025.1"/>
</dbReference>
<gene>
    <name evidence="1" type="ORF">NBG84_19825</name>
</gene>
<sequence length="193" mass="20742">MQLLRRQTGKWSKTLPAVLTAIFLAALVLGIQVLIPQKQQGQGQEQGQGGEQRYKEAEAIGPRGGAAAAVPGSEYFLLAAVWTTAHIAEKGIAQGKDTGLIVTYLAPAGRNPSTRKDWIGIYQRGNLTKSGRVDWDWVCPNQENRCKSFGAAAIPAGDDGMESGKTYTIAYWTDDATEATGTPAATLEYVVSW</sequence>